<dbReference type="PROSITE" id="PS50405">
    <property type="entry name" value="GST_CTER"/>
    <property type="match status" value="1"/>
</dbReference>
<evidence type="ECO:0000259" key="7">
    <source>
        <dbReference type="PROSITE" id="PS50405"/>
    </source>
</evidence>
<dbReference type="PANTHER" id="PTHR11571">
    <property type="entry name" value="GLUTATHIONE S-TRANSFERASE"/>
    <property type="match status" value="1"/>
</dbReference>
<comment type="catalytic activity">
    <reaction evidence="5">
        <text>RX + glutathione = an S-substituted glutathione + a halide anion + H(+)</text>
        <dbReference type="Rhea" id="RHEA:16437"/>
        <dbReference type="ChEBI" id="CHEBI:15378"/>
        <dbReference type="ChEBI" id="CHEBI:16042"/>
        <dbReference type="ChEBI" id="CHEBI:17792"/>
        <dbReference type="ChEBI" id="CHEBI:57925"/>
        <dbReference type="ChEBI" id="CHEBI:90779"/>
        <dbReference type="EC" id="2.5.1.18"/>
    </reaction>
</comment>
<dbReference type="SUPFAM" id="SSF52833">
    <property type="entry name" value="Thioredoxin-like"/>
    <property type="match status" value="1"/>
</dbReference>
<feature type="domain" description="GST C-terminal" evidence="7">
    <location>
        <begin position="81"/>
        <end position="206"/>
    </location>
</feature>
<reference evidence="8 9" key="1">
    <citation type="journal article" date="2024" name="Nat. Commun.">
        <title>Phylogenomics reveals the evolutionary origins of lichenization in chlorophyte algae.</title>
        <authorList>
            <person name="Puginier C."/>
            <person name="Libourel C."/>
            <person name="Otte J."/>
            <person name="Skaloud P."/>
            <person name="Haon M."/>
            <person name="Grisel S."/>
            <person name="Petersen M."/>
            <person name="Berrin J.G."/>
            <person name="Delaux P.M."/>
            <person name="Dal Grande F."/>
            <person name="Keller J."/>
        </authorList>
    </citation>
    <scope>NUCLEOTIDE SEQUENCE [LARGE SCALE GENOMIC DNA]</scope>
    <source>
        <strain evidence="8 9">SAG 2145</strain>
    </source>
</reference>
<keyword evidence="9" id="KW-1185">Reference proteome</keyword>
<comment type="caution">
    <text evidence="8">The sequence shown here is derived from an EMBL/GenBank/DDBJ whole genome shotgun (WGS) entry which is preliminary data.</text>
</comment>
<feature type="domain" description="GST N-terminal" evidence="6">
    <location>
        <begin position="3"/>
        <end position="79"/>
    </location>
</feature>
<evidence type="ECO:0000256" key="2">
    <source>
        <dbReference type="ARBA" id="ARBA00005861"/>
    </source>
</evidence>
<evidence type="ECO:0000313" key="8">
    <source>
        <dbReference type="EMBL" id="KAK9818804.1"/>
    </source>
</evidence>
<gene>
    <name evidence="8" type="ORF">WJX74_002063</name>
</gene>
<dbReference type="PANTHER" id="PTHR11571:SF222">
    <property type="entry name" value="GLUTATHIONE TRANSFERASE"/>
    <property type="match status" value="1"/>
</dbReference>
<evidence type="ECO:0000259" key="6">
    <source>
        <dbReference type="PROSITE" id="PS50404"/>
    </source>
</evidence>
<dbReference type="InterPro" id="IPR040079">
    <property type="entry name" value="Glutathione_S-Trfase"/>
</dbReference>
<dbReference type="Gene3D" id="3.40.30.10">
    <property type="entry name" value="Glutaredoxin"/>
    <property type="match status" value="1"/>
</dbReference>
<sequence length="206" mass="22817">MTSTPTIYYFKVKARAEPLKVALSVRGIAYHVETISNEQAKNLEDYPFGQAPRYKDESVDLVQTNAILRHIGRKHDLYGSSLEQQAHIDVLVEGVQDILLKTFMAVVIKKDEESKSEFWAAHGDPSSKEGKTGGAHFSYLDAFIKKSQGSYAVGNTFTIADAALFCFLDIAQPALADKLSSTYPDLLAYYKQIAGLPAVQRYLSSD</sequence>
<dbReference type="EC" id="2.5.1.18" evidence="3"/>
<dbReference type="PROSITE" id="PS50404">
    <property type="entry name" value="GST_NTER"/>
    <property type="match status" value="1"/>
</dbReference>
<evidence type="ECO:0000256" key="1">
    <source>
        <dbReference type="ARBA" id="ARBA00003701"/>
    </source>
</evidence>
<organism evidence="8 9">
    <name type="scientific">Apatococcus lobatus</name>
    <dbReference type="NCBI Taxonomy" id="904363"/>
    <lineage>
        <taxon>Eukaryota</taxon>
        <taxon>Viridiplantae</taxon>
        <taxon>Chlorophyta</taxon>
        <taxon>core chlorophytes</taxon>
        <taxon>Trebouxiophyceae</taxon>
        <taxon>Chlorellales</taxon>
        <taxon>Chlorellaceae</taxon>
        <taxon>Apatococcus</taxon>
    </lineage>
</organism>
<dbReference type="AlphaFoldDB" id="A0AAW1QCV0"/>
<dbReference type="GO" id="GO:0006749">
    <property type="term" value="P:glutathione metabolic process"/>
    <property type="evidence" value="ECO:0007669"/>
    <property type="project" value="TreeGrafter"/>
</dbReference>
<dbReference type="SFLD" id="SFLDS00019">
    <property type="entry name" value="Glutathione_Transferase_(cytos"/>
    <property type="match status" value="1"/>
</dbReference>
<evidence type="ECO:0000313" key="9">
    <source>
        <dbReference type="Proteomes" id="UP001438707"/>
    </source>
</evidence>
<evidence type="ECO:0000256" key="3">
    <source>
        <dbReference type="ARBA" id="ARBA00012452"/>
    </source>
</evidence>
<keyword evidence="4" id="KW-0808">Transferase</keyword>
<dbReference type="GO" id="GO:0004364">
    <property type="term" value="F:glutathione transferase activity"/>
    <property type="evidence" value="ECO:0007669"/>
    <property type="project" value="UniProtKB-EC"/>
</dbReference>
<dbReference type="Proteomes" id="UP001438707">
    <property type="component" value="Unassembled WGS sequence"/>
</dbReference>
<dbReference type="Gene3D" id="1.20.1050.10">
    <property type="match status" value="1"/>
</dbReference>
<proteinExistence type="inferred from homology"/>
<accession>A0AAW1QCV0</accession>
<dbReference type="SUPFAM" id="SSF47616">
    <property type="entry name" value="GST C-terminal domain-like"/>
    <property type="match status" value="1"/>
</dbReference>
<dbReference type="EMBL" id="JALJOS010000054">
    <property type="protein sequence ID" value="KAK9818804.1"/>
    <property type="molecule type" value="Genomic_DNA"/>
</dbReference>
<comment type="function">
    <text evidence="1">Conjugation of reduced glutathione to a wide number of exogenous and endogenous hydrophobic electrophiles.</text>
</comment>
<dbReference type="InterPro" id="IPR004046">
    <property type="entry name" value="GST_C"/>
</dbReference>
<dbReference type="InterPro" id="IPR050213">
    <property type="entry name" value="GST_superfamily"/>
</dbReference>
<comment type="similarity">
    <text evidence="2">Belongs to the GST superfamily. Mu family.</text>
</comment>
<dbReference type="Pfam" id="PF02798">
    <property type="entry name" value="GST_N"/>
    <property type="match status" value="1"/>
</dbReference>
<dbReference type="InterPro" id="IPR004045">
    <property type="entry name" value="Glutathione_S-Trfase_N"/>
</dbReference>
<evidence type="ECO:0000256" key="5">
    <source>
        <dbReference type="ARBA" id="ARBA00047960"/>
    </source>
</evidence>
<dbReference type="Pfam" id="PF14497">
    <property type="entry name" value="GST_C_3"/>
    <property type="match status" value="1"/>
</dbReference>
<dbReference type="CDD" id="cd03192">
    <property type="entry name" value="GST_C_Sigma_like"/>
    <property type="match status" value="1"/>
</dbReference>
<dbReference type="InterPro" id="IPR010987">
    <property type="entry name" value="Glutathione-S-Trfase_C-like"/>
</dbReference>
<dbReference type="InterPro" id="IPR036282">
    <property type="entry name" value="Glutathione-S-Trfase_C_sf"/>
</dbReference>
<protein>
    <recommendedName>
        <fullName evidence="3">glutathione transferase</fullName>
        <ecNumber evidence="3">2.5.1.18</ecNumber>
    </recommendedName>
</protein>
<dbReference type="InterPro" id="IPR036249">
    <property type="entry name" value="Thioredoxin-like_sf"/>
</dbReference>
<evidence type="ECO:0000256" key="4">
    <source>
        <dbReference type="ARBA" id="ARBA00022679"/>
    </source>
</evidence>
<name>A0AAW1QCV0_9CHLO</name>